<dbReference type="AlphaFoldDB" id="A0A6A5QFY4"/>
<evidence type="ECO:0000313" key="2">
    <source>
        <dbReference type="EMBL" id="KAF1913424.1"/>
    </source>
</evidence>
<sequence length="153" mass="16667">MTSPIALPSTDPLKFHAICKCMYNNTPPATPSATNLLPLCKMWIALGKLGMCMAQNTIVRGGAAVPRRRLRDCDGQVGVWTCVSWEQVARVWHCAVDAAPEGSRWGSGLRGKMGGGGFGGMRVRLGGGWIEFRRGILWVLRGVVFWLVGVLLR</sequence>
<reference evidence="2" key="1">
    <citation type="journal article" date="2020" name="Stud. Mycol.">
        <title>101 Dothideomycetes genomes: a test case for predicting lifestyles and emergence of pathogens.</title>
        <authorList>
            <person name="Haridas S."/>
            <person name="Albert R."/>
            <person name="Binder M."/>
            <person name="Bloem J."/>
            <person name="Labutti K."/>
            <person name="Salamov A."/>
            <person name="Andreopoulos B."/>
            <person name="Baker S."/>
            <person name="Barry K."/>
            <person name="Bills G."/>
            <person name="Bluhm B."/>
            <person name="Cannon C."/>
            <person name="Castanera R."/>
            <person name="Culley D."/>
            <person name="Daum C."/>
            <person name="Ezra D."/>
            <person name="Gonzalez J."/>
            <person name="Henrissat B."/>
            <person name="Kuo A."/>
            <person name="Liang C."/>
            <person name="Lipzen A."/>
            <person name="Lutzoni F."/>
            <person name="Magnuson J."/>
            <person name="Mondo S."/>
            <person name="Nolan M."/>
            <person name="Ohm R."/>
            <person name="Pangilinan J."/>
            <person name="Park H.-J."/>
            <person name="Ramirez L."/>
            <person name="Alfaro M."/>
            <person name="Sun H."/>
            <person name="Tritt A."/>
            <person name="Yoshinaga Y."/>
            <person name="Zwiers L.-H."/>
            <person name="Turgeon B."/>
            <person name="Goodwin S."/>
            <person name="Spatafora J."/>
            <person name="Crous P."/>
            <person name="Grigoriev I."/>
        </authorList>
    </citation>
    <scope>NUCLEOTIDE SEQUENCE</scope>
    <source>
        <strain evidence="2">HMLAC05119</strain>
    </source>
</reference>
<dbReference type="Proteomes" id="UP000800096">
    <property type="component" value="Unassembled WGS sequence"/>
</dbReference>
<evidence type="ECO:0000313" key="3">
    <source>
        <dbReference type="Proteomes" id="UP000800096"/>
    </source>
</evidence>
<accession>A0A6A5QFY4</accession>
<keyword evidence="1" id="KW-0812">Transmembrane</keyword>
<protein>
    <submittedName>
        <fullName evidence="2">Uncharacterized protein</fullName>
    </submittedName>
</protein>
<name>A0A6A5QFY4_AMPQU</name>
<dbReference type="OrthoDB" id="194443at2759"/>
<keyword evidence="1" id="KW-0472">Membrane</keyword>
<organism evidence="2 3">
    <name type="scientific">Ampelomyces quisqualis</name>
    <name type="common">Powdery mildew agent</name>
    <dbReference type="NCBI Taxonomy" id="50730"/>
    <lineage>
        <taxon>Eukaryota</taxon>
        <taxon>Fungi</taxon>
        <taxon>Dikarya</taxon>
        <taxon>Ascomycota</taxon>
        <taxon>Pezizomycotina</taxon>
        <taxon>Dothideomycetes</taxon>
        <taxon>Pleosporomycetidae</taxon>
        <taxon>Pleosporales</taxon>
        <taxon>Pleosporineae</taxon>
        <taxon>Phaeosphaeriaceae</taxon>
        <taxon>Ampelomyces</taxon>
    </lineage>
</organism>
<dbReference type="EMBL" id="ML979139">
    <property type="protein sequence ID" value="KAF1913424.1"/>
    <property type="molecule type" value="Genomic_DNA"/>
</dbReference>
<proteinExistence type="predicted"/>
<keyword evidence="3" id="KW-1185">Reference proteome</keyword>
<gene>
    <name evidence="2" type="ORF">BDU57DRAFT_582227</name>
</gene>
<keyword evidence="1" id="KW-1133">Transmembrane helix</keyword>
<feature type="transmembrane region" description="Helical" evidence="1">
    <location>
        <begin position="135"/>
        <end position="152"/>
    </location>
</feature>
<evidence type="ECO:0000256" key="1">
    <source>
        <dbReference type="SAM" id="Phobius"/>
    </source>
</evidence>